<proteinExistence type="predicted"/>
<dbReference type="Proteomes" id="UP000780801">
    <property type="component" value="Unassembled WGS sequence"/>
</dbReference>
<keyword evidence="2" id="KW-1185">Reference proteome</keyword>
<evidence type="ECO:0000313" key="1">
    <source>
        <dbReference type="EMBL" id="KAF9579254.1"/>
    </source>
</evidence>
<comment type="caution">
    <text evidence="1">The sequence shown here is derived from an EMBL/GenBank/DDBJ whole genome shotgun (WGS) entry which is preliminary data.</text>
</comment>
<gene>
    <name evidence="1" type="ORF">BGW38_004566</name>
</gene>
<evidence type="ECO:0000313" key="2">
    <source>
        <dbReference type="Proteomes" id="UP000780801"/>
    </source>
</evidence>
<name>A0A9P6FPX9_9FUNG</name>
<feature type="non-terminal residue" evidence="1">
    <location>
        <position position="1"/>
    </location>
</feature>
<reference evidence="1" key="1">
    <citation type="journal article" date="2020" name="Fungal Divers.">
        <title>Resolving the Mortierellaceae phylogeny through synthesis of multi-gene phylogenetics and phylogenomics.</title>
        <authorList>
            <person name="Vandepol N."/>
            <person name="Liber J."/>
            <person name="Desiro A."/>
            <person name="Na H."/>
            <person name="Kennedy M."/>
            <person name="Barry K."/>
            <person name="Grigoriev I.V."/>
            <person name="Miller A.N."/>
            <person name="O'Donnell K."/>
            <person name="Stajich J.E."/>
            <person name="Bonito G."/>
        </authorList>
    </citation>
    <scope>NUCLEOTIDE SEQUENCE</scope>
    <source>
        <strain evidence="1">KOD1015</strain>
    </source>
</reference>
<accession>A0A9P6FPX9</accession>
<protein>
    <submittedName>
        <fullName evidence="1">Uncharacterized protein</fullName>
    </submittedName>
</protein>
<dbReference type="EMBL" id="JAABOA010002912">
    <property type="protein sequence ID" value="KAF9579254.1"/>
    <property type="molecule type" value="Genomic_DNA"/>
</dbReference>
<dbReference type="AlphaFoldDB" id="A0A9P6FPX9"/>
<organism evidence="1 2">
    <name type="scientific">Lunasporangiospora selenospora</name>
    <dbReference type="NCBI Taxonomy" id="979761"/>
    <lineage>
        <taxon>Eukaryota</taxon>
        <taxon>Fungi</taxon>
        <taxon>Fungi incertae sedis</taxon>
        <taxon>Mucoromycota</taxon>
        <taxon>Mortierellomycotina</taxon>
        <taxon>Mortierellomycetes</taxon>
        <taxon>Mortierellales</taxon>
        <taxon>Mortierellaceae</taxon>
        <taxon>Lunasporangiospora</taxon>
    </lineage>
</organism>
<sequence length="56" mass="6599">MDHEDLPQEADMRDKVLEILTKLCKFVLRPPFNTESRLFTPLDLRVRCGYGQDFSI</sequence>